<proteinExistence type="predicted"/>
<organism evidence="2">
    <name type="scientific">mine drainage metagenome</name>
    <dbReference type="NCBI Taxonomy" id="410659"/>
    <lineage>
        <taxon>unclassified sequences</taxon>
        <taxon>metagenomes</taxon>
        <taxon>ecological metagenomes</taxon>
    </lineage>
</organism>
<dbReference type="AlphaFoldDB" id="E6PGW2"/>
<dbReference type="EMBL" id="CABO01000050">
    <property type="protein sequence ID" value="CBI03200.1"/>
    <property type="molecule type" value="Genomic_DNA"/>
</dbReference>
<evidence type="ECO:0000313" key="2">
    <source>
        <dbReference type="EMBL" id="CBH75700.1"/>
    </source>
</evidence>
<evidence type="ECO:0000313" key="4">
    <source>
        <dbReference type="EMBL" id="CBI03200.1"/>
    </source>
</evidence>
<dbReference type="Pfam" id="PF02452">
    <property type="entry name" value="PemK_toxin"/>
    <property type="match status" value="1"/>
</dbReference>
<dbReference type="EMBL" id="CABL01000015">
    <property type="protein sequence ID" value="CBH75700.1"/>
    <property type="molecule type" value="Genomic_DNA"/>
</dbReference>
<evidence type="ECO:0000313" key="3">
    <source>
        <dbReference type="EMBL" id="CBI01830.1"/>
    </source>
</evidence>
<dbReference type="SUPFAM" id="SSF50118">
    <property type="entry name" value="Cell growth inhibitor/plasmid maintenance toxic component"/>
    <property type="match status" value="1"/>
</dbReference>
<evidence type="ECO:0000256" key="1">
    <source>
        <dbReference type="SAM" id="MobiDB-lite"/>
    </source>
</evidence>
<sequence>MPLTSDQNIAHPTFSQRIEPTSGNGATRVSWALAHHVTSVAKQRIAATTSRVDERQLQAIREQVALAIGR</sequence>
<dbReference type="InterPro" id="IPR011067">
    <property type="entry name" value="Plasmid_toxin/cell-grow_inhib"/>
</dbReference>
<comment type="caution">
    <text evidence="2">The sequence shown here is derived from an EMBL/GenBank/DDBJ whole genome shotgun (WGS) entry which is preliminary data.</text>
</comment>
<dbReference type="EMBL" id="CABO01000025">
    <property type="protein sequence ID" value="CBI01830.1"/>
    <property type="molecule type" value="Genomic_DNA"/>
</dbReference>
<accession>E6PGW2</accession>
<reference evidence="2" key="1">
    <citation type="submission" date="2009-10" db="EMBL/GenBank/DDBJ databases">
        <title>Diversity of trophic interactions inside an arsenic-rich microbial ecosystem.</title>
        <authorList>
            <person name="Bertin P.N."/>
            <person name="Heinrich-Salmeron A."/>
            <person name="Pelletier E."/>
            <person name="Goulhen-Chollet F."/>
            <person name="Arsene-Ploetze F."/>
            <person name="Gallien S."/>
            <person name="Calteau A."/>
            <person name="Vallenet D."/>
            <person name="Casiot C."/>
            <person name="Chane-Woon-Ming B."/>
            <person name="Giloteaux L."/>
            <person name="Barakat M."/>
            <person name="Bonnefoy V."/>
            <person name="Bruneel O."/>
            <person name="Chandler M."/>
            <person name="Cleiss J."/>
            <person name="Duran R."/>
            <person name="Elbaz-Poulichet F."/>
            <person name="Fonknechten N."/>
            <person name="Lauga B."/>
            <person name="Mornico D."/>
            <person name="Ortet P."/>
            <person name="Schaeffer C."/>
            <person name="Siguier P."/>
            <person name="Alexander Thil Smith A."/>
            <person name="Van Dorsselaer A."/>
            <person name="Weissenbach J."/>
            <person name="Medigue C."/>
            <person name="Le Paslier D."/>
        </authorList>
    </citation>
    <scope>NUCLEOTIDE SEQUENCE</scope>
</reference>
<name>E6PGW2_9ZZZZ</name>
<dbReference type="Gene3D" id="2.30.30.110">
    <property type="match status" value="1"/>
</dbReference>
<protein>
    <recommendedName>
        <fullName evidence="5">PemK-like protein</fullName>
    </recommendedName>
</protein>
<evidence type="ECO:0008006" key="5">
    <source>
        <dbReference type="Google" id="ProtNLM"/>
    </source>
</evidence>
<dbReference type="InterPro" id="IPR003477">
    <property type="entry name" value="PemK-like"/>
</dbReference>
<gene>
    <name evidence="2" type="ORF">CARN1_2454</name>
    <name evidence="4" type="ORF">CARN4_0091</name>
    <name evidence="3" type="ORF">CARN4_0822</name>
</gene>
<dbReference type="GO" id="GO:0003677">
    <property type="term" value="F:DNA binding"/>
    <property type="evidence" value="ECO:0007669"/>
    <property type="project" value="InterPro"/>
</dbReference>
<feature type="region of interest" description="Disordered" evidence="1">
    <location>
        <begin position="1"/>
        <end position="24"/>
    </location>
</feature>